<protein>
    <submittedName>
        <fullName evidence="1">ORF6-like protein</fullName>
    </submittedName>
</protein>
<dbReference type="EMBL" id="MN986925">
    <property type="protein sequence ID" value="QIZ64173.1"/>
    <property type="molecule type" value="Genomic_DNA"/>
</dbReference>
<dbReference type="Proteomes" id="UP000502787">
    <property type="component" value="Segment"/>
</dbReference>
<accession>A0AC61M092</accession>
<reference evidence="1" key="1">
    <citation type="submission" date="2020-01" db="EMBL/GenBank/DDBJ databases">
        <title>Genomic and phylogenetic analysis of two Guinea pig adenovirus strains recovered from archival lung tissue.</title>
        <authorList>
            <person name="Hofmann-Sieber H."/>
            <person name="Gonzalez G."/>
            <person name="Spohn M."/>
            <person name="Dobner T."/>
            <person name="Kajon A.E."/>
        </authorList>
    </citation>
    <scope>NUCLEOTIDE SEQUENCE</scope>
    <source>
        <strain evidence="1">AUS96</strain>
    </source>
</reference>
<keyword evidence="2" id="KW-1185">Reference proteome</keyword>
<evidence type="ECO:0000313" key="2">
    <source>
        <dbReference type="Proteomes" id="UP000502787"/>
    </source>
</evidence>
<name>A0AC61M092_9ADEN</name>
<organism evidence="1 2">
    <name type="scientific">Guinea pig adenovirus 1</name>
    <dbReference type="NCBI Taxonomy" id="2847100"/>
    <lineage>
        <taxon>Viruses</taxon>
        <taxon>Varidnaviria</taxon>
        <taxon>Bamfordvirae</taxon>
        <taxon>Preplasmiviricota</taxon>
        <taxon>Polisuviricotina</taxon>
        <taxon>Pharingeaviricetes</taxon>
        <taxon>Rowavirales</taxon>
        <taxon>Adenoviridae</taxon>
        <taxon>Mastadenovirus</taxon>
        <taxon>Mastadenovirus caviae</taxon>
        <taxon>Guinea pig mastadenovirus A</taxon>
    </lineage>
</organism>
<proteinExistence type="predicted"/>
<sequence length="284" mass="32744">MDVFGETHSVFGLAPPGANREHIVAEIRGVPTAASFALHGCLLVPWPALLTDYERRVFETFVYTCPMPGLVECRRSHLVHGFERWTVHCHCDSANANASLRSPCTLRCQSQARLVCSFFRVMLLGTAYDRVYAFYRFRANAQSCAAVYYIGSVWLRDQHLVYLYFPETRDIRRCTRGMSFGFSYTTRACVSNFVVLQCLSCARCDEMSARVCCRRTRLLIKKARALLRRGPHARTRDGRLKKRFKRCVYLSARLKMLHRLARYGQCFAMDDYVCPPARSRDYLL</sequence>
<evidence type="ECO:0000313" key="1">
    <source>
        <dbReference type="EMBL" id="QIZ64173.1"/>
    </source>
</evidence>